<dbReference type="Proteomes" id="UP001159641">
    <property type="component" value="Unassembled WGS sequence"/>
</dbReference>
<dbReference type="AlphaFoldDB" id="A0AB34I331"/>
<proteinExistence type="predicted"/>
<evidence type="ECO:0000313" key="2">
    <source>
        <dbReference type="Proteomes" id="UP001159641"/>
    </source>
</evidence>
<dbReference type="EMBL" id="JAIQCJ010000177">
    <property type="protein sequence ID" value="KAJ8797632.1"/>
    <property type="molecule type" value="Genomic_DNA"/>
</dbReference>
<reference evidence="1 2" key="1">
    <citation type="submission" date="2022-11" db="EMBL/GenBank/DDBJ databases">
        <title>Whole genome sequence of Eschrichtius robustus ER-17-0199.</title>
        <authorList>
            <person name="Bruniche-Olsen A."/>
            <person name="Black A.N."/>
            <person name="Fields C.J."/>
            <person name="Walden K."/>
            <person name="Dewoody J.A."/>
        </authorList>
    </citation>
    <scope>NUCLEOTIDE SEQUENCE [LARGE SCALE GENOMIC DNA]</scope>
    <source>
        <strain evidence="1">ER-17-0199</strain>
        <tissue evidence="1">Blubber</tissue>
    </source>
</reference>
<keyword evidence="2" id="KW-1185">Reference proteome</keyword>
<gene>
    <name evidence="1" type="ORF">J1605_001727</name>
</gene>
<comment type="caution">
    <text evidence="1">The sequence shown here is derived from an EMBL/GenBank/DDBJ whole genome shotgun (WGS) entry which is preliminary data.</text>
</comment>
<organism evidence="1 2">
    <name type="scientific">Eschrichtius robustus</name>
    <name type="common">California gray whale</name>
    <name type="synonym">Eschrichtius gibbosus</name>
    <dbReference type="NCBI Taxonomy" id="9764"/>
    <lineage>
        <taxon>Eukaryota</taxon>
        <taxon>Metazoa</taxon>
        <taxon>Chordata</taxon>
        <taxon>Craniata</taxon>
        <taxon>Vertebrata</taxon>
        <taxon>Euteleostomi</taxon>
        <taxon>Mammalia</taxon>
        <taxon>Eutheria</taxon>
        <taxon>Laurasiatheria</taxon>
        <taxon>Artiodactyla</taxon>
        <taxon>Whippomorpha</taxon>
        <taxon>Cetacea</taxon>
        <taxon>Mysticeti</taxon>
        <taxon>Eschrichtiidae</taxon>
        <taxon>Eschrichtius</taxon>
    </lineage>
</organism>
<evidence type="ECO:0000313" key="1">
    <source>
        <dbReference type="EMBL" id="KAJ8797632.1"/>
    </source>
</evidence>
<protein>
    <submittedName>
        <fullName evidence="1">Uncharacterized protein</fullName>
    </submittedName>
</protein>
<accession>A0AB34I331</accession>
<name>A0AB34I331_ESCRO</name>
<sequence>MIHEKLHYYEKQNPTPILQGAAALAGDLAEELQNKPLNSEIRELLKLLSKPNVKIPLSDRYTHQL</sequence>